<keyword evidence="5 8" id="KW-0812">Transmembrane</keyword>
<feature type="transmembrane region" description="Helical" evidence="8">
    <location>
        <begin position="130"/>
        <end position="154"/>
    </location>
</feature>
<evidence type="ECO:0000313" key="10">
    <source>
        <dbReference type="Proteomes" id="UP000254554"/>
    </source>
</evidence>
<evidence type="ECO:0000256" key="8">
    <source>
        <dbReference type="RuleBase" id="RU362101"/>
    </source>
</evidence>
<dbReference type="InterPro" id="IPR004688">
    <property type="entry name" value="Ni/Co_transpt"/>
</dbReference>
<evidence type="ECO:0000256" key="7">
    <source>
        <dbReference type="ARBA" id="ARBA00023136"/>
    </source>
</evidence>
<dbReference type="OrthoDB" id="9776706at2"/>
<gene>
    <name evidence="9" type="primary">nixA</name>
    <name evidence="9" type="ORF">NCTC11370_02327</name>
</gene>
<keyword evidence="10" id="KW-1185">Reference proteome</keyword>
<proteinExistence type="inferred from homology"/>
<keyword evidence="7 8" id="KW-0472">Membrane</keyword>
<dbReference type="GeneID" id="93293096"/>
<keyword evidence="3 8" id="KW-0813">Transport</keyword>
<evidence type="ECO:0000256" key="4">
    <source>
        <dbReference type="ARBA" id="ARBA00022596"/>
    </source>
</evidence>
<keyword evidence="6 8" id="KW-1133">Transmembrane helix</keyword>
<comment type="subcellular location">
    <subcellularLocation>
        <location evidence="8">Cell membrane</location>
        <topology evidence="8">Multi-pass membrane protein</topology>
    </subcellularLocation>
    <subcellularLocation>
        <location evidence="1">Endomembrane system</location>
        <topology evidence="1">Multi-pass membrane protein</topology>
    </subcellularLocation>
</comment>
<evidence type="ECO:0000256" key="2">
    <source>
        <dbReference type="ARBA" id="ARBA00010892"/>
    </source>
</evidence>
<dbReference type="PANTHER" id="PTHR31611">
    <property type="entry name" value="HIGH-AFFINITY NICKEL TRANSPORT PROTEIN NIC1"/>
    <property type="match status" value="1"/>
</dbReference>
<dbReference type="InterPro" id="IPR011541">
    <property type="entry name" value="Ni/Co_transpt_high_affinity"/>
</dbReference>
<evidence type="ECO:0000256" key="6">
    <source>
        <dbReference type="ARBA" id="ARBA00022989"/>
    </source>
</evidence>
<evidence type="ECO:0000256" key="1">
    <source>
        <dbReference type="ARBA" id="ARBA00004127"/>
    </source>
</evidence>
<feature type="transmembrane region" description="Helical" evidence="8">
    <location>
        <begin position="199"/>
        <end position="222"/>
    </location>
</feature>
<dbReference type="AlphaFoldDB" id="A0A377GCK1"/>
<reference evidence="9 10" key="1">
    <citation type="submission" date="2018-06" db="EMBL/GenBank/DDBJ databases">
        <authorList>
            <consortium name="Pathogen Informatics"/>
            <person name="Doyle S."/>
        </authorList>
    </citation>
    <scope>NUCLEOTIDE SEQUENCE [LARGE SCALE GENOMIC DNA]</scope>
    <source>
        <strain evidence="9 10">NCTC11370</strain>
    </source>
</reference>
<evidence type="ECO:0000256" key="5">
    <source>
        <dbReference type="ARBA" id="ARBA00022692"/>
    </source>
</evidence>
<dbReference type="EMBL" id="UGGT01000001">
    <property type="protein sequence ID" value="STO22241.1"/>
    <property type="molecule type" value="Genomic_DNA"/>
</dbReference>
<evidence type="ECO:0000256" key="3">
    <source>
        <dbReference type="ARBA" id="ARBA00022448"/>
    </source>
</evidence>
<feature type="transmembrane region" description="Helical" evidence="8">
    <location>
        <begin position="161"/>
        <end position="179"/>
    </location>
</feature>
<feature type="transmembrane region" description="Helical" evidence="8">
    <location>
        <begin position="77"/>
        <end position="99"/>
    </location>
</feature>
<dbReference type="Pfam" id="PF03824">
    <property type="entry name" value="NicO"/>
    <property type="match status" value="1"/>
</dbReference>
<dbReference type="GO" id="GO:0015099">
    <property type="term" value="F:nickel cation transmembrane transporter activity"/>
    <property type="evidence" value="ECO:0007669"/>
    <property type="project" value="UniProtKB-UniRule"/>
</dbReference>
<dbReference type="PANTHER" id="PTHR31611:SF0">
    <property type="entry name" value="HIGH-AFFINITY NICKEL TRANSPORT PROTEIN NIC1"/>
    <property type="match status" value="1"/>
</dbReference>
<feature type="transmembrane region" description="Helical" evidence="8">
    <location>
        <begin position="44"/>
        <end position="65"/>
    </location>
</feature>
<comment type="similarity">
    <text evidence="2 8">Belongs to the NiCoT transporter (TC 2.A.52) family.</text>
</comment>
<dbReference type="Proteomes" id="UP000254554">
    <property type="component" value="Unassembled WGS sequence"/>
</dbReference>
<organism evidence="9 10">
    <name type="scientific">Fluoribacter dumoffii</name>
    <dbReference type="NCBI Taxonomy" id="463"/>
    <lineage>
        <taxon>Bacteria</taxon>
        <taxon>Pseudomonadati</taxon>
        <taxon>Pseudomonadota</taxon>
        <taxon>Gammaproteobacteria</taxon>
        <taxon>Legionellales</taxon>
        <taxon>Legionellaceae</taxon>
        <taxon>Fluoribacter</taxon>
    </lineage>
</organism>
<dbReference type="RefSeq" id="WP_019350086.1">
    <property type="nucleotide sequence ID" value="NZ_JAPHOS010000001.1"/>
</dbReference>
<sequence>MEHSELVLIAMAFLLGIRHGFDLDHLATIDSIARIVSARQTLAKFTGFLFSLGHGLVVILISLIIGNRVKPLLVPQWLEGLGNGISITFLLIFGVLNLWNVFLTPSRPPLPTSLKSYLAKKLNQKSVNPFFILLIGALFALSFDTVSQVVLFSLSAKAASGWLFSGILGVFFMLGMMLSDGLNGLFVSSLIQRANSVSLLFSRLAGLMVAAFSLIIGMINLIKIYNQT</sequence>
<dbReference type="GO" id="GO:0005886">
    <property type="term" value="C:plasma membrane"/>
    <property type="evidence" value="ECO:0007669"/>
    <property type="project" value="UniProtKB-SubCell"/>
</dbReference>
<dbReference type="GO" id="GO:0012505">
    <property type="term" value="C:endomembrane system"/>
    <property type="evidence" value="ECO:0007669"/>
    <property type="project" value="UniProtKB-SubCell"/>
</dbReference>
<protein>
    <recommendedName>
        <fullName evidence="8">Nickel/cobalt efflux system</fullName>
    </recommendedName>
</protein>
<evidence type="ECO:0000313" key="9">
    <source>
        <dbReference type="EMBL" id="STO22241.1"/>
    </source>
</evidence>
<name>A0A377GCK1_9GAMM</name>
<keyword evidence="4" id="KW-0533">Nickel</keyword>
<dbReference type="STRING" id="1094715.GCA_000236165_02171"/>
<accession>A0A377GCK1</accession>